<protein>
    <submittedName>
        <fullName evidence="2">Uncharacterized protein</fullName>
    </submittedName>
</protein>
<comment type="caution">
    <text evidence="2">The sequence shown here is derived from an EMBL/GenBank/DDBJ whole genome shotgun (WGS) entry which is preliminary data.</text>
</comment>
<organism evidence="2 3">
    <name type="scientific">Prorocentrum cordatum</name>
    <dbReference type="NCBI Taxonomy" id="2364126"/>
    <lineage>
        <taxon>Eukaryota</taxon>
        <taxon>Sar</taxon>
        <taxon>Alveolata</taxon>
        <taxon>Dinophyceae</taxon>
        <taxon>Prorocentrales</taxon>
        <taxon>Prorocentraceae</taxon>
        <taxon>Prorocentrum</taxon>
    </lineage>
</organism>
<proteinExistence type="predicted"/>
<keyword evidence="3" id="KW-1185">Reference proteome</keyword>
<dbReference type="EMBL" id="CAUYUJ010004254">
    <property type="protein sequence ID" value="CAK0808793.1"/>
    <property type="molecule type" value="Genomic_DNA"/>
</dbReference>
<name>A0ABN9QX41_9DINO</name>
<sequence length="302" mass="33071">MSCLLLTRCHAFTGITFHHMLSFDAMRFPVETWHSFLGSVFFPCSFRHMGYGGSNSKANMPCKVVQRQVVTRVEGSSLSRAAFTPLPLQKGGVIQGRALQGRALPTVLTCVLLHPVVLSSFLRIPLPPGRRDADSARFSPTRCWSILPPLAPNAPRGAQRPAPTEPFSRGARQSAGGLRGSARRKHAVPTPGARWANRWISRPMLLDLEPFLFACSYCWRPGQLLANIFSPSDATFWSPVDTVRFVTCLGRAVLATANAAHVAATRPVIARGSNSIVRLGDCDQWRRFLFTLDTGCLNTGAT</sequence>
<gene>
    <name evidence="2" type="ORF">PCOR1329_LOCUS14264</name>
</gene>
<evidence type="ECO:0000313" key="3">
    <source>
        <dbReference type="Proteomes" id="UP001189429"/>
    </source>
</evidence>
<reference evidence="2" key="1">
    <citation type="submission" date="2023-10" db="EMBL/GenBank/DDBJ databases">
        <authorList>
            <person name="Chen Y."/>
            <person name="Shah S."/>
            <person name="Dougan E. K."/>
            <person name="Thang M."/>
            <person name="Chan C."/>
        </authorList>
    </citation>
    <scope>NUCLEOTIDE SEQUENCE [LARGE SCALE GENOMIC DNA]</scope>
</reference>
<feature type="region of interest" description="Disordered" evidence="1">
    <location>
        <begin position="151"/>
        <end position="187"/>
    </location>
</feature>
<accession>A0ABN9QX41</accession>
<evidence type="ECO:0000313" key="2">
    <source>
        <dbReference type="EMBL" id="CAK0808793.1"/>
    </source>
</evidence>
<dbReference type="Proteomes" id="UP001189429">
    <property type="component" value="Unassembled WGS sequence"/>
</dbReference>
<evidence type="ECO:0000256" key="1">
    <source>
        <dbReference type="SAM" id="MobiDB-lite"/>
    </source>
</evidence>